<dbReference type="GO" id="GO:0016491">
    <property type="term" value="F:oxidoreductase activity"/>
    <property type="evidence" value="ECO:0007669"/>
    <property type="project" value="UniProtKB-KW"/>
</dbReference>
<organism evidence="3 4">
    <name type="scientific">Verticiella sediminum</name>
    <dbReference type="NCBI Taxonomy" id="1247510"/>
    <lineage>
        <taxon>Bacteria</taxon>
        <taxon>Pseudomonadati</taxon>
        <taxon>Pseudomonadota</taxon>
        <taxon>Betaproteobacteria</taxon>
        <taxon>Burkholderiales</taxon>
        <taxon>Alcaligenaceae</taxon>
        <taxon>Verticiella</taxon>
    </lineage>
</organism>
<gene>
    <name evidence="3" type="ORF">FOZ76_04695</name>
</gene>
<dbReference type="GO" id="GO:0005737">
    <property type="term" value="C:cytoplasm"/>
    <property type="evidence" value="ECO:0007669"/>
    <property type="project" value="TreeGrafter"/>
</dbReference>
<keyword evidence="1" id="KW-0560">Oxidoreductase</keyword>
<evidence type="ECO:0000313" key="4">
    <source>
        <dbReference type="Proteomes" id="UP000318405"/>
    </source>
</evidence>
<evidence type="ECO:0000313" key="3">
    <source>
        <dbReference type="EMBL" id="TSH98087.1"/>
    </source>
</evidence>
<comment type="caution">
    <text evidence="3">The sequence shown here is derived from an EMBL/GenBank/DDBJ whole genome shotgun (WGS) entry which is preliminary data.</text>
</comment>
<dbReference type="Gene3D" id="3.30.9.10">
    <property type="entry name" value="D-Amino Acid Oxidase, subunit A, domain 2"/>
    <property type="match status" value="1"/>
</dbReference>
<name>A0A556AYS3_9BURK</name>
<keyword evidence="4" id="KW-1185">Reference proteome</keyword>
<accession>A0A556AYS3</accession>
<feature type="domain" description="FAD dependent oxidoreductase" evidence="2">
    <location>
        <begin position="20"/>
        <end position="414"/>
    </location>
</feature>
<dbReference type="SUPFAM" id="SSF54373">
    <property type="entry name" value="FAD-linked reductases, C-terminal domain"/>
    <property type="match status" value="1"/>
</dbReference>
<dbReference type="PANTHER" id="PTHR13847:SF289">
    <property type="entry name" value="GLYCINE OXIDASE"/>
    <property type="match status" value="1"/>
</dbReference>
<dbReference type="EMBL" id="VLTJ01000007">
    <property type="protein sequence ID" value="TSH98087.1"/>
    <property type="molecule type" value="Genomic_DNA"/>
</dbReference>
<dbReference type="Gene3D" id="3.50.50.60">
    <property type="entry name" value="FAD/NAD(P)-binding domain"/>
    <property type="match status" value="2"/>
</dbReference>
<dbReference type="PANTHER" id="PTHR13847">
    <property type="entry name" value="SARCOSINE DEHYDROGENASE-RELATED"/>
    <property type="match status" value="1"/>
</dbReference>
<dbReference type="InterPro" id="IPR006076">
    <property type="entry name" value="FAD-dep_OxRdtase"/>
</dbReference>
<sequence>MTFHESLPPLPLHPPGPPRRVAIVGAGVVGLSCALWLQRCGHTVTLVDREPPAAGAAYTGAASFGNACTMAFGACIPVASPGVLARVPAMLLERRSPLAIFWRDLPRLLPWLAEFVRASTPAQVERITAVLGGLLRLAEAGHAPLIEASRADALIRRAGCLYLYKTPRSFAAAQREIALRARERVGMEILDAEAVRAAEPALAPLYHKAVRFTDTYFVDDPRAYALALAETVRRQGGTFVRGEAAGIAGTPEHVDVHLGTRVLQAERVVLAAGAWSGRLAASVGDRLRLDTERGYHVMFPDGAGLLGAPCCYPEHGFYMTPLRSGLRAAGTVELGGLGRPPRPVRTDTIAAVARTLVPGLSRAGSDWLGFRPSMPDSLPAIGPSPADARVIHAVGHGHIGLTLAGITGRIVCDLIDGRAPPLDITPLRPTRFA</sequence>
<evidence type="ECO:0000259" key="2">
    <source>
        <dbReference type="Pfam" id="PF01266"/>
    </source>
</evidence>
<dbReference type="Proteomes" id="UP000318405">
    <property type="component" value="Unassembled WGS sequence"/>
</dbReference>
<protein>
    <submittedName>
        <fullName evidence="3">FAD-dependent oxidoreductase</fullName>
    </submittedName>
</protein>
<proteinExistence type="predicted"/>
<dbReference type="Pfam" id="PF01266">
    <property type="entry name" value="DAO"/>
    <property type="match status" value="1"/>
</dbReference>
<dbReference type="OrthoDB" id="18526at2"/>
<dbReference type="InterPro" id="IPR036188">
    <property type="entry name" value="FAD/NAD-bd_sf"/>
</dbReference>
<evidence type="ECO:0000256" key="1">
    <source>
        <dbReference type="ARBA" id="ARBA00023002"/>
    </source>
</evidence>
<dbReference type="SUPFAM" id="SSF51905">
    <property type="entry name" value="FAD/NAD(P)-binding domain"/>
    <property type="match status" value="1"/>
</dbReference>
<dbReference type="AlphaFoldDB" id="A0A556AYS3"/>
<reference evidence="3 4" key="1">
    <citation type="submission" date="2019-07" db="EMBL/GenBank/DDBJ databases">
        <title>Qingshengfaniella alkalisoli gen. nov., sp. nov., isolated from saline soil.</title>
        <authorList>
            <person name="Xu L."/>
            <person name="Huang X.-X."/>
            <person name="Sun J.-Q."/>
        </authorList>
    </citation>
    <scope>NUCLEOTIDE SEQUENCE [LARGE SCALE GENOMIC DNA]</scope>
    <source>
        <strain evidence="3 4">DSM 27279</strain>
    </source>
</reference>